<dbReference type="Gene3D" id="3.40.630.30">
    <property type="match status" value="1"/>
</dbReference>
<organism evidence="4 5">
    <name type="scientific">Polarella glacialis</name>
    <name type="common">Dinoflagellate</name>
    <dbReference type="NCBI Taxonomy" id="89957"/>
    <lineage>
        <taxon>Eukaryota</taxon>
        <taxon>Sar</taxon>
        <taxon>Alveolata</taxon>
        <taxon>Dinophyceae</taxon>
        <taxon>Suessiales</taxon>
        <taxon>Suessiaceae</taxon>
        <taxon>Polarella</taxon>
    </lineage>
</organism>
<dbReference type="InterPro" id="IPR000182">
    <property type="entry name" value="GNAT_dom"/>
</dbReference>
<evidence type="ECO:0000256" key="2">
    <source>
        <dbReference type="ARBA" id="ARBA00023235"/>
    </source>
</evidence>
<proteinExistence type="inferred from homology"/>
<dbReference type="GO" id="GO:0016853">
    <property type="term" value="F:isomerase activity"/>
    <property type="evidence" value="ECO:0007669"/>
    <property type="project" value="UniProtKB-KW"/>
</dbReference>
<keyword evidence="2" id="KW-0413">Isomerase</keyword>
<name>A0A813JHD4_POLGL</name>
<feature type="non-terminal residue" evidence="4">
    <location>
        <position position="544"/>
    </location>
</feature>
<dbReference type="GO" id="GO:0016747">
    <property type="term" value="F:acyltransferase activity, transferring groups other than amino-acyl groups"/>
    <property type="evidence" value="ECO:0007669"/>
    <property type="project" value="InterPro"/>
</dbReference>
<dbReference type="PANTHER" id="PTHR13774">
    <property type="entry name" value="PHENAZINE BIOSYNTHESIS PROTEIN"/>
    <property type="match status" value="1"/>
</dbReference>
<dbReference type="PANTHER" id="PTHR13774:SF17">
    <property type="entry name" value="PHENAZINE BIOSYNTHESIS-LIKE DOMAIN-CONTAINING PROTEIN"/>
    <property type="match status" value="1"/>
</dbReference>
<dbReference type="SUPFAM" id="SSF54506">
    <property type="entry name" value="Diaminopimelate epimerase-like"/>
    <property type="match status" value="1"/>
</dbReference>
<dbReference type="GO" id="GO:0005737">
    <property type="term" value="C:cytoplasm"/>
    <property type="evidence" value="ECO:0007669"/>
    <property type="project" value="TreeGrafter"/>
</dbReference>
<dbReference type="Pfam" id="PF13508">
    <property type="entry name" value="Acetyltransf_7"/>
    <property type="match status" value="1"/>
</dbReference>
<evidence type="ECO:0000313" key="5">
    <source>
        <dbReference type="Proteomes" id="UP000626109"/>
    </source>
</evidence>
<dbReference type="AlphaFoldDB" id="A0A813JHD4"/>
<protein>
    <recommendedName>
        <fullName evidence="3">N-acetyltransferase domain-containing protein</fullName>
    </recommendedName>
</protein>
<comment type="similarity">
    <text evidence="1">Belongs to the PhzF family.</text>
</comment>
<accession>A0A813JHD4</accession>
<sequence length="544" mass="58499">LGRIVSSCAHIVWTGLAGIELAKWHFLPEGHPARPRRAWTGLLLPIVCHGLFDVCSVLRTCYPEEHCMEWPPNSREWVCGHCVLPPTSRLLVGIFFQILFIGSGLLFHHRWTYTLLEVSVESCRSLLVGGFGDEAAASEARLLLRPLKPGAELEACAVLEAALYPADEAASPERMAQFFWALFDAKDDALVGFVCGTCAKGSSLTHESMEEHVPGGALLCVHSVVVRPDLQRRGIAAAMLREYLRAVAADSAATGRVVPKISALISKAKLVALYVKAGFQLAGLSPVVHGADPWFELRVESIAAAAAEEEMLQCDAFAAEPCAGNPAAVVFTHRGGDERWMQRVALEQNLSETAFVERLSAEEADEQPSRFGLRWFTPTCEVDLCGHATLGAAHALWATGRVEKNRTIEFSTQTSGVLTCKQTSGGWIEMDFPADPPSLAGAAELAKALGVEGVFVPAVGRGCFDILVELTPDSFDAMAPDQSALASFDCRGIMVTTRGCEGSRDGPRAASTAKAAASLADGSSVPRIDFRLAPQPCGDCWLLW</sequence>
<dbReference type="Pfam" id="PF02567">
    <property type="entry name" value="PhzC-PhzF"/>
    <property type="match status" value="1"/>
</dbReference>
<feature type="domain" description="N-acetyltransferase" evidence="3">
    <location>
        <begin position="142"/>
        <end position="300"/>
    </location>
</feature>
<dbReference type="EMBL" id="CAJNNW010025282">
    <property type="protein sequence ID" value="CAE8676690.1"/>
    <property type="molecule type" value="Genomic_DNA"/>
</dbReference>
<dbReference type="Gene3D" id="3.10.310.10">
    <property type="entry name" value="Diaminopimelate Epimerase, Chain A, domain 1"/>
    <property type="match status" value="2"/>
</dbReference>
<evidence type="ECO:0000256" key="1">
    <source>
        <dbReference type="ARBA" id="ARBA00008270"/>
    </source>
</evidence>
<comment type="caution">
    <text evidence="4">The sequence shown here is derived from an EMBL/GenBank/DDBJ whole genome shotgun (WGS) entry which is preliminary data.</text>
</comment>
<evidence type="ECO:0000259" key="3">
    <source>
        <dbReference type="PROSITE" id="PS51186"/>
    </source>
</evidence>
<gene>
    <name evidence="4" type="ORF">PGLA2088_LOCUS19984</name>
</gene>
<dbReference type="PROSITE" id="PS51186">
    <property type="entry name" value="GNAT"/>
    <property type="match status" value="1"/>
</dbReference>
<dbReference type="InterPro" id="IPR016181">
    <property type="entry name" value="Acyl_CoA_acyltransferase"/>
</dbReference>
<dbReference type="InterPro" id="IPR003719">
    <property type="entry name" value="Phenazine_PhzF-like"/>
</dbReference>
<dbReference type="Proteomes" id="UP000626109">
    <property type="component" value="Unassembled WGS sequence"/>
</dbReference>
<reference evidence="4" key="1">
    <citation type="submission" date="2021-02" db="EMBL/GenBank/DDBJ databases">
        <authorList>
            <person name="Dougan E. K."/>
            <person name="Rhodes N."/>
            <person name="Thang M."/>
            <person name="Chan C."/>
        </authorList>
    </citation>
    <scope>NUCLEOTIDE SEQUENCE</scope>
</reference>
<evidence type="ECO:0000313" key="4">
    <source>
        <dbReference type="EMBL" id="CAE8676690.1"/>
    </source>
</evidence>
<dbReference type="NCBIfam" id="TIGR00654">
    <property type="entry name" value="PhzF_family"/>
    <property type="match status" value="1"/>
</dbReference>
<dbReference type="SUPFAM" id="SSF55729">
    <property type="entry name" value="Acyl-CoA N-acyltransferases (Nat)"/>
    <property type="match status" value="1"/>
</dbReference>